<accession>A0A072UQD8</accession>
<dbReference type="EMBL" id="CM001220">
    <property type="protein sequence ID" value="KEH31867.1"/>
    <property type="molecule type" value="Genomic_DNA"/>
</dbReference>
<keyword evidence="3" id="KW-1185">Reference proteome</keyword>
<reference evidence="2" key="3">
    <citation type="submission" date="2015-04" db="UniProtKB">
        <authorList>
            <consortium name="EnsemblPlants"/>
        </authorList>
    </citation>
    <scope>IDENTIFICATION</scope>
    <source>
        <strain evidence="2">cv. Jemalong A17</strain>
    </source>
</reference>
<name>A0A072UQD8_MEDTR</name>
<dbReference type="EnsemblPlants" id="KEH31867">
    <property type="protein sequence ID" value="KEH31867"/>
    <property type="gene ID" value="MTR_4g107120"/>
</dbReference>
<dbReference type="Proteomes" id="UP000002051">
    <property type="component" value="Chromosome 4"/>
</dbReference>
<evidence type="ECO:0000313" key="1">
    <source>
        <dbReference type="EMBL" id="KEH31867.1"/>
    </source>
</evidence>
<reference evidence="1 3" key="2">
    <citation type="journal article" date="2014" name="BMC Genomics">
        <title>An improved genome release (version Mt4.0) for the model legume Medicago truncatula.</title>
        <authorList>
            <person name="Tang H."/>
            <person name="Krishnakumar V."/>
            <person name="Bidwell S."/>
            <person name="Rosen B."/>
            <person name="Chan A."/>
            <person name="Zhou S."/>
            <person name="Gentzbittel L."/>
            <person name="Childs K.L."/>
            <person name="Yandell M."/>
            <person name="Gundlach H."/>
            <person name="Mayer K.F."/>
            <person name="Schwartz D.C."/>
            <person name="Town C.D."/>
        </authorList>
    </citation>
    <scope>GENOME REANNOTATION</scope>
    <source>
        <strain evidence="1">A17</strain>
        <strain evidence="2 3">cv. Jemalong A17</strain>
    </source>
</reference>
<dbReference type="HOGENOM" id="CLU_2926082_0_0_1"/>
<reference evidence="1 3" key="1">
    <citation type="journal article" date="2011" name="Nature">
        <title>The Medicago genome provides insight into the evolution of rhizobial symbioses.</title>
        <authorList>
            <person name="Young N.D."/>
            <person name="Debelle F."/>
            <person name="Oldroyd G.E."/>
            <person name="Geurts R."/>
            <person name="Cannon S.B."/>
            <person name="Udvardi M.K."/>
            <person name="Benedito V.A."/>
            <person name="Mayer K.F."/>
            <person name="Gouzy J."/>
            <person name="Schoof H."/>
            <person name="Van de Peer Y."/>
            <person name="Proost S."/>
            <person name="Cook D.R."/>
            <person name="Meyers B.C."/>
            <person name="Spannagl M."/>
            <person name="Cheung F."/>
            <person name="De Mita S."/>
            <person name="Krishnakumar V."/>
            <person name="Gundlach H."/>
            <person name="Zhou S."/>
            <person name="Mudge J."/>
            <person name="Bharti A.K."/>
            <person name="Murray J.D."/>
            <person name="Naoumkina M.A."/>
            <person name="Rosen B."/>
            <person name="Silverstein K.A."/>
            <person name="Tang H."/>
            <person name="Rombauts S."/>
            <person name="Zhao P.X."/>
            <person name="Zhou P."/>
            <person name="Barbe V."/>
            <person name="Bardou P."/>
            <person name="Bechner M."/>
            <person name="Bellec A."/>
            <person name="Berger A."/>
            <person name="Berges H."/>
            <person name="Bidwell S."/>
            <person name="Bisseling T."/>
            <person name="Choisne N."/>
            <person name="Couloux A."/>
            <person name="Denny R."/>
            <person name="Deshpande S."/>
            <person name="Dai X."/>
            <person name="Doyle J.J."/>
            <person name="Dudez A.M."/>
            <person name="Farmer A.D."/>
            <person name="Fouteau S."/>
            <person name="Franken C."/>
            <person name="Gibelin C."/>
            <person name="Gish J."/>
            <person name="Goldstein S."/>
            <person name="Gonzalez A.J."/>
            <person name="Green P.J."/>
            <person name="Hallab A."/>
            <person name="Hartog M."/>
            <person name="Hua A."/>
            <person name="Humphray S.J."/>
            <person name="Jeong D.H."/>
            <person name="Jing Y."/>
            <person name="Jocker A."/>
            <person name="Kenton S.M."/>
            <person name="Kim D.J."/>
            <person name="Klee K."/>
            <person name="Lai H."/>
            <person name="Lang C."/>
            <person name="Lin S."/>
            <person name="Macmil S.L."/>
            <person name="Magdelenat G."/>
            <person name="Matthews L."/>
            <person name="McCorrison J."/>
            <person name="Monaghan E.L."/>
            <person name="Mun J.H."/>
            <person name="Najar F.Z."/>
            <person name="Nicholson C."/>
            <person name="Noirot C."/>
            <person name="O'Bleness M."/>
            <person name="Paule C.R."/>
            <person name="Poulain J."/>
            <person name="Prion F."/>
            <person name="Qin B."/>
            <person name="Qu C."/>
            <person name="Retzel E.F."/>
            <person name="Riddle C."/>
            <person name="Sallet E."/>
            <person name="Samain S."/>
            <person name="Samson N."/>
            <person name="Sanders I."/>
            <person name="Saurat O."/>
            <person name="Scarpelli C."/>
            <person name="Schiex T."/>
            <person name="Segurens B."/>
            <person name="Severin A.J."/>
            <person name="Sherrier D.J."/>
            <person name="Shi R."/>
            <person name="Sims S."/>
            <person name="Singer S.R."/>
            <person name="Sinharoy S."/>
            <person name="Sterck L."/>
            <person name="Viollet A."/>
            <person name="Wang B.B."/>
            <person name="Wang K."/>
            <person name="Wang M."/>
            <person name="Wang X."/>
            <person name="Warfsmann J."/>
            <person name="Weissenbach J."/>
            <person name="White D.D."/>
            <person name="White J.D."/>
            <person name="Wiley G.B."/>
            <person name="Wincker P."/>
            <person name="Xing Y."/>
            <person name="Yang L."/>
            <person name="Yao Z."/>
            <person name="Ying F."/>
            <person name="Zhai J."/>
            <person name="Zhou L."/>
            <person name="Zuber A."/>
            <person name="Denarie J."/>
            <person name="Dixon R.A."/>
            <person name="May G.D."/>
            <person name="Schwartz D.C."/>
            <person name="Rogers J."/>
            <person name="Quetier F."/>
            <person name="Town C.D."/>
            <person name="Roe B.A."/>
        </authorList>
    </citation>
    <scope>NUCLEOTIDE SEQUENCE [LARGE SCALE GENOMIC DNA]</scope>
    <source>
        <strain evidence="1">A17</strain>
        <strain evidence="2 3">cv. Jemalong A17</strain>
    </source>
</reference>
<gene>
    <name evidence="1" type="ordered locus">MTR_4g107120</name>
</gene>
<evidence type="ECO:0000313" key="2">
    <source>
        <dbReference type="EnsemblPlants" id="KEH31867"/>
    </source>
</evidence>
<protein>
    <submittedName>
        <fullName evidence="1 2">Uncharacterized protein</fullName>
    </submittedName>
</protein>
<evidence type="ECO:0000313" key="3">
    <source>
        <dbReference type="Proteomes" id="UP000002051"/>
    </source>
</evidence>
<sequence>MGYLRPVPNISNYRLNTRFNGAINSIKVKGSLKEGRNLSRICNFDQKFDQSTFVWSRDLKT</sequence>
<proteinExistence type="predicted"/>
<organism evidence="1 3">
    <name type="scientific">Medicago truncatula</name>
    <name type="common">Barrel medic</name>
    <name type="synonym">Medicago tribuloides</name>
    <dbReference type="NCBI Taxonomy" id="3880"/>
    <lineage>
        <taxon>Eukaryota</taxon>
        <taxon>Viridiplantae</taxon>
        <taxon>Streptophyta</taxon>
        <taxon>Embryophyta</taxon>
        <taxon>Tracheophyta</taxon>
        <taxon>Spermatophyta</taxon>
        <taxon>Magnoliopsida</taxon>
        <taxon>eudicotyledons</taxon>
        <taxon>Gunneridae</taxon>
        <taxon>Pentapetalae</taxon>
        <taxon>rosids</taxon>
        <taxon>fabids</taxon>
        <taxon>Fabales</taxon>
        <taxon>Fabaceae</taxon>
        <taxon>Papilionoideae</taxon>
        <taxon>50 kb inversion clade</taxon>
        <taxon>NPAAA clade</taxon>
        <taxon>Hologalegina</taxon>
        <taxon>IRL clade</taxon>
        <taxon>Trifolieae</taxon>
        <taxon>Medicago</taxon>
    </lineage>
</organism>
<dbReference type="AlphaFoldDB" id="A0A072UQD8"/>